<evidence type="ECO:0000313" key="2">
    <source>
        <dbReference type="EMBL" id="GBP11965.1"/>
    </source>
</evidence>
<dbReference type="EMBL" id="BGZK01000048">
    <property type="protein sequence ID" value="GBP11965.1"/>
    <property type="molecule type" value="Genomic_DNA"/>
</dbReference>
<feature type="compositionally biased region" description="Basic and acidic residues" evidence="1">
    <location>
        <begin position="86"/>
        <end position="95"/>
    </location>
</feature>
<name>A0A4C1TCY4_EUMVA</name>
<feature type="compositionally biased region" description="Low complexity" evidence="1">
    <location>
        <begin position="96"/>
        <end position="106"/>
    </location>
</feature>
<feature type="region of interest" description="Disordered" evidence="1">
    <location>
        <begin position="84"/>
        <end position="106"/>
    </location>
</feature>
<dbReference type="AlphaFoldDB" id="A0A4C1TCY4"/>
<evidence type="ECO:0000313" key="3">
    <source>
        <dbReference type="Proteomes" id="UP000299102"/>
    </source>
</evidence>
<comment type="caution">
    <text evidence="2">The sequence shown here is derived from an EMBL/GenBank/DDBJ whole genome shotgun (WGS) entry which is preliminary data.</text>
</comment>
<gene>
    <name evidence="2" type="ORF">EVAR_74581_1</name>
</gene>
<proteinExistence type="predicted"/>
<accession>A0A4C1TCY4</accession>
<protein>
    <submittedName>
        <fullName evidence="2">Uncharacterized protein</fullName>
    </submittedName>
</protein>
<feature type="region of interest" description="Disordered" evidence="1">
    <location>
        <begin position="1"/>
        <end position="22"/>
    </location>
</feature>
<sequence>MRLSAAVTVNQRRRPSHNPSADGVISLGTCRRCGTPGRIYYRRSDDGRRRAARLCFDQYSHFEIIVALSIAGRERTASHLIHAGRAARDARHGAAETRGAAAARIR</sequence>
<evidence type="ECO:0000256" key="1">
    <source>
        <dbReference type="SAM" id="MobiDB-lite"/>
    </source>
</evidence>
<organism evidence="2 3">
    <name type="scientific">Eumeta variegata</name>
    <name type="common">Bagworm moth</name>
    <name type="synonym">Eumeta japonica</name>
    <dbReference type="NCBI Taxonomy" id="151549"/>
    <lineage>
        <taxon>Eukaryota</taxon>
        <taxon>Metazoa</taxon>
        <taxon>Ecdysozoa</taxon>
        <taxon>Arthropoda</taxon>
        <taxon>Hexapoda</taxon>
        <taxon>Insecta</taxon>
        <taxon>Pterygota</taxon>
        <taxon>Neoptera</taxon>
        <taxon>Endopterygota</taxon>
        <taxon>Lepidoptera</taxon>
        <taxon>Glossata</taxon>
        <taxon>Ditrysia</taxon>
        <taxon>Tineoidea</taxon>
        <taxon>Psychidae</taxon>
        <taxon>Oiketicinae</taxon>
        <taxon>Eumeta</taxon>
    </lineage>
</organism>
<dbReference type="Proteomes" id="UP000299102">
    <property type="component" value="Unassembled WGS sequence"/>
</dbReference>
<reference evidence="2 3" key="1">
    <citation type="journal article" date="2019" name="Commun. Biol.">
        <title>The bagworm genome reveals a unique fibroin gene that provides high tensile strength.</title>
        <authorList>
            <person name="Kono N."/>
            <person name="Nakamura H."/>
            <person name="Ohtoshi R."/>
            <person name="Tomita M."/>
            <person name="Numata K."/>
            <person name="Arakawa K."/>
        </authorList>
    </citation>
    <scope>NUCLEOTIDE SEQUENCE [LARGE SCALE GENOMIC DNA]</scope>
</reference>
<keyword evidence="3" id="KW-1185">Reference proteome</keyword>